<dbReference type="Gene3D" id="1.20.1250.20">
    <property type="entry name" value="MFS general substrate transporter like domains"/>
    <property type="match status" value="2"/>
</dbReference>
<dbReference type="InterPro" id="IPR036259">
    <property type="entry name" value="MFS_trans_sf"/>
</dbReference>
<accession>A0A386HQU3</accession>
<keyword evidence="8 10" id="KW-0472">Membrane</keyword>
<feature type="transmembrane region" description="Helical" evidence="10">
    <location>
        <begin position="415"/>
        <end position="436"/>
    </location>
</feature>
<feature type="transmembrane region" description="Helical" evidence="10">
    <location>
        <begin position="171"/>
        <end position="189"/>
    </location>
</feature>
<dbReference type="GO" id="GO:0022857">
    <property type="term" value="F:transmembrane transporter activity"/>
    <property type="evidence" value="ECO:0007669"/>
    <property type="project" value="InterPro"/>
</dbReference>
<dbReference type="RefSeq" id="WP_119988092.1">
    <property type="nucleotide sequence ID" value="NZ_CP032489.1"/>
</dbReference>
<dbReference type="GO" id="GO:0005886">
    <property type="term" value="C:plasma membrane"/>
    <property type="evidence" value="ECO:0007669"/>
    <property type="project" value="UniProtKB-SubCell"/>
</dbReference>
<keyword evidence="4" id="KW-1003">Cell membrane</keyword>
<dbReference type="InterPro" id="IPR005829">
    <property type="entry name" value="Sugar_transporter_CS"/>
</dbReference>
<evidence type="ECO:0000256" key="5">
    <source>
        <dbReference type="ARBA" id="ARBA00022597"/>
    </source>
</evidence>
<dbReference type="Pfam" id="PF00083">
    <property type="entry name" value="Sugar_tr"/>
    <property type="match status" value="2"/>
</dbReference>
<feature type="transmembrane region" description="Helical" evidence="10">
    <location>
        <begin position="21"/>
        <end position="39"/>
    </location>
</feature>
<name>A0A386HQU3_9BACT</name>
<feature type="transmembrane region" description="Helical" evidence="10">
    <location>
        <begin position="79"/>
        <end position="98"/>
    </location>
</feature>
<evidence type="ECO:0000259" key="11">
    <source>
        <dbReference type="PROSITE" id="PS50850"/>
    </source>
</evidence>
<proteinExistence type="inferred from homology"/>
<feature type="transmembrane region" description="Helical" evidence="10">
    <location>
        <begin position="517"/>
        <end position="534"/>
    </location>
</feature>
<dbReference type="PANTHER" id="PTHR48020:SF12">
    <property type="entry name" value="PROTON MYO-INOSITOL COTRANSPORTER"/>
    <property type="match status" value="1"/>
</dbReference>
<evidence type="ECO:0000256" key="9">
    <source>
        <dbReference type="RuleBase" id="RU003346"/>
    </source>
</evidence>
<keyword evidence="6 10" id="KW-0812">Transmembrane</keyword>
<evidence type="ECO:0000256" key="10">
    <source>
        <dbReference type="SAM" id="Phobius"/>
    </source>
</evidence>
<comment type="subcellular location">
    <subcellularLocation>
        <location evidence="1">Cell membrane</location>
        <topology evidence="1">Multi-pass membrane protein</topology>
    </subcellularLocation>
</comment>
<dbReference type="Proteomes" id="UP000266118">
    <property type="component" value="Chromosome"/>
</dbReference>
<gene>
    <name evidence="12" type="primary">xylE</name>
    <name evidence="12" type="ORF">D6B99_10780</name>
</gene>
<feature type="transmembrane region" description="Helical" evidence="10">
    <location>
        <begin position="276"/>
        <end position="295"/>
    </location>
</feature>
<dbReference type="PROSITE" id="PS50850">
    <property type="entry name" value="MFS"/>
    <property type="match status" value="1"/>
</dbReference>
<feature type="transmembrane region" description="Helical" evidence="10">
    <location>
        <begin position="201"/>
        <end position="226"/>
    </location>
</feature>
<evidence type="ECO:0000256" key="1">
    <source>
        <dbReference type="ARBA" id="ARBA00004651"/>
    </source>
</evidence>
<dbReference type="PRINTS" id="PR00171">
    <property type="entry name" value="SUGRTRNSPORT"/>
</dbReference>
<evidence type="ECO:0000256" key="2">
    <source>
        <dbReference type="ARBA" id="ARBA00010992"/>
    </source>
</evidence>
<reference evidence="12 13" key="1">
    <citation type="submission" date="2018-09" db="EMBL/GenBank/DDBJ databases">
        <title>Arachidicoccus sp. nov., a bacterium isolated from soil.</title>
        <authorList>
            <person name="Weon H.-Y."/>
            <person name="Kwon S.-W."/>
            <person name="Lee S.A."/>
        </authorList>
    </citation>
    <scope>NUCLEOTIDE SEQUENCE [LARGE SCALE GENOMIC DNA]</scope>
    <source>
        <strain evidence="12 13">KIS59-12</strain>
    </source>
</reference>
<evidence type="ECO:0000256" key="6">
    <source>
        <dbReference type="ARBA" id="ARBA00022692"/>
    </source>
</evidence>
<dbReference type="InterPro" id="IPR003663">
    <property type="entry name" value="Sugar/inositol_transpt"/>
</dbReference>
<dbReference type="AlphaFoldDB" id="A0A386HQU3"/>
<dbReference type="NCBIfam" id="NF007484">
    <property type="entry name" value="PRK10077.1"/>
    <property type="match status" value="1"/>
</dbReference>
<evidence type="ECO:0000256" key="8">
    <source>
        <dbReference type="ARBA" id="ARBA00023136"/>
    </source>
</evidence>
<dbReference type="InterPro" id="IPR047984">
    <property type="entry name" value="XylE-like"/>
</dbReference>
<evidence type="ECO:0000256" key="3">
    <source>
        <dbReference type="ARBA" id="ARBA00022448"/>
    </source>
</evidence>
<dbReference type="SUPFAM" id="SSF103473">
    <property type="entry name" value="MFS general substrate transporter"/>
    <property type="match status" value="1"/>
</dbReference>
<dbReference type="InterPro" id="IPR020846">
    <property type="entry name" value="MFS_dom"/>
</dbReference>
<feature type="transmembrane region" description="Helical" evidence="10">
    <location>
        <begin position="238"/>
        <end position="256"/>
    </location>
</feature>
<feature type="transmembrane region" description="Helical" evidence="10">
    <location>
        <begin position="387"/>
        <end position="408"/>
    </location>
</feature>
<dbReference type="CDD" id="cd17359">
    <property type="entry name" value="MFS_XylE_like"/>
    <property type="match status" value="1"/>
</dbReference>
<dbReference type="EMBL" id="CP032489">
    <property type="protein sequence ID" value="AYD48029.1"/>
    <property type="molecule type" value="Genomic_DNA"/>
</dbReference>
<dbReference type="PROSITE" id="PS00217">
    <property type="entry name" value="SUGAR_TRANSPORT_2"/>
    <property type="match status" value="1"/>
</dbReference>
<evidence type="ECO:0000313" key="13">
    <source>
        <dbReference type="Proteomes" id="UP000266118"/>
    </source>
</evidence>
<feature type="transmembrane region" description="Helical" evidence="10">
    <location>
        <begin position="105"/>
        <end position="123"/>
    </location>
</feature>
<feature type="transmembrane region" description="Helical" evidence="10">
    <location>
        <begin position="348"/>
        <end position="372"/>
    </location>
</feature>
<comment type="similarity">
    <text evidence="2 9">Belongs to the major facilitator superfamily. Sugar transporter (TC 2.A.1.1) family.</text>
</comment>
<dbReference type="FunFam" id="1.20.1250.20:FF:000122">
    <property type="entry name" value="D-xylose transporter XylE"/>
    <property type="match status" value="1"/>
</dbReference>
<evidence type="ECO:0000256" key="7">
    <source>
        <dbReference type="ARBA" id="ARBA00022989"/>
    </source>
</evidence>
<feature type="domain" description="Major facilitator superfamily (MFS) profile" evidence="11">
    <location>
        <begin position="26"/>
        <end position="538"/>
    </location>
</feature>
<dbReference type="PANTHER" id="PTHR48020">
    <property type="entry name" value="PROTON MYO-INOSITOL COTRANSPORTER"/>
    <property type="match status" value="1"/>
</dbReference>
<keyword evidence="3 9" id="KW-0813">Transport</keyword>
<keyword evidence="7 10" id="KW-1133">Transmembrane helix</keyword>
<evidence type="ECO:0000313" key="12">
    <source>
        <dbReference type="EMBL" id="AYD48029.1"/>
    </source>
</evidence>
<protein>
    <submittedName>
        <fullName evidence="12">D-xylose transporter XylE</fullName>
    </submittedName>
</protein>
<dbReference type="NCBIfam" id="TIGR00879">
    <property type="entry name" value="SP"/>
    <property type="match status" value="1"/>
</dbReference>
<dbReference type="InterPro" id="IPR050814">
    <property type="entry name" value="Myo-inositol_Transporter"/>
</dbReference>
<sequence length="552" mass="60528">MALINTGAGANAIGVQKGNKFYIVLLTLVATLGGLLFGYDTAVVNGAEKSLVDFYITPMLDPANYNSITAPIIHQYRTVFVVVLFIVVLIVCTLIVKLLTKKKGLPVSLIIILALIIWSYYFLTQALPTVAATIKDTADSIKGFVISSALIGCIIGGAAAGMVSKGIGRKNGLFIAAIAFLLSAVGAWRPEWFNVFGVMDVYSFVIYRILGGIGVGLASMISPMYIAEIAPAKIRGKLVSFNQFAIIFGMLVIYFVNYVIAGRGDAEWLRTEGWRWMFFSGVIPAFIFFVLLFIVPETPRYLAMKGRNEEALKVLEKIGGKEEAPIVLTSIQGTLHETNRPWLSYGGLVIIIGLLLSVFQQFVGINVVLYYAGNIFRNMGASTDSSLLQTIIVGVVNLVFTVLAIFTVDKFGRKPLMIIGSIGMAVSMLALGLSFYFNQQGIGALIFMLIYTAAFAMSWGPVCWVLLAEIFPNSIRGALSIAVAIQWIANWVVSFTFPMMNDNVGLVEKFHHGFSYWIYAVMSVLSAIFIWKLVPETKGKTLEEIEGFWKKK</sequence>
<dbReference type="KEGG" id="ark:D6B99_10780"/>
<feature type="transmembrane region" description="Helical" evidence="10">
    <location>
        <begin position="479"/>
        <end position="497"/>
    </location>
</feature>
<keyword evidence="5" id="KW-0762">Sugar transport</keyword>
<evidence type="ECO:0000256" key="4">
    <source>
        <dbReference type="ARBA" id="ARBA00022475"/>
    </source>
</evidence>
<dbReference type="OrthoDB" id="9783823at2"/>
<dbReference type="PROSITE" id="PS00216">
    <property type="entry name" value="SUGAR_TRANSPORT_1"/>
    <property type="match status" value="1"/>
</dbReference>
<feature type="transmembrane region" description="Helical" evidence="10">
    <location>
        <begin position="442"/>
        <end position="467"/>
    </location>
</feature>
<keyword evidence="13" id="KW-1185">Reference proteome</keyword>
<organism evidence="12 13">
    <name type="scientific">Arachidicoccus soli</name>
    <dbReference type="NCBI Taxonomy" id="2341117"/>
    <lineage>
        <taxon>Bacteria</taxon>
        <taxon>Pseudomonadati</taxon>
        <taxon>Bacteroidota</taxon>
        <taxon>Chitinophagia</taxon>
        <taxon>Chitinophagales</taxon>
        <taxon>Chitinophagaceae</taxon>
        <taxon>Arachidicoccus</taxon>
    </lineage>
</organism>
<dbReference type="InterPro" id="IPR005828">
    <property type="entry name" value="MFS_sugar_transport-like"/>
</dbReference>
<feature type="transmembrane region" description="Helical" evidence="10">
    <location>
        <begin position="143"/>
        <end position="164"/>
    </location>
</feature>